<keyword evidence="7" id="KW-1185">Reference proteome</keyword>
<dbReference type="SUPFAM" id="SSF46626">
    <property type="entry name" value="Cytochrome c"/>
    <property type="match status" value="1"/>
</dbReference>
<dbReference type="Proteomes" id="UP000004728">
    <property type="component" value="Unassembled WGS sequence"/>
</dbReference>
<evidence type="ECO:0000256" key="2">
    <source>
        <dbReference type="ARBA" id="ARBA00022723"/>
    </source>
</evidence>
<dbReference type="InterPro" id="IPR009056">
    <property type="entry name" value="Cyt_c-like_dom"/>
</dbReference>
<keyword evidence="2 4" id="KW-0479">Metal-binding</keyword>
<proteinExistence type="predicted"/>
<dbReference type="STRING" id="983920.Y88_1984"/>
<comment type="caution">
    <text evidence="6">The sequence shown here is derived from an EMBL/GenBank/DDBJ whole genome shotgun (WGS) entry which is preliminary data.</text>
</comment>
<dbReference type="InterPro" id="IPR051459">
    <property type="entry name" value="Cytochrome_c-type_DH"/>
</dbReference>
<keyword evidence="3 4" id="KW-0408">Iron</keyword>
<dbReference type="GO" id="GO:0009055">
    <property type="term" value="F:electron transfer activity"/>
    <property type="evidence" value="ECO:0007669"/>
    <property type="project" value="InterPro"/>
</dbReference>
<organism evidence="6 7">
    <name type="scientific">Novosphingobium nitrogenifigens DSM 19370</name>
    <dbReference type="NCBI Taxonomy" id="983920"/>
    <lineage>
        <taxon>Bacteria</taxon>
        <taxon>Pseudomonadati</taxon>
        <taxon>Pseudomonadota</taxon>
        <taxon>Alphaproteobacteria</taxon>
        <taxon>Sphingomonadales</taxon>
        <taxon>Sphingomonadaceae</taxon>
        <taxon>Novosphingobium</taxon>
    </lineage>
</organism>
<dbReference type="RefSeq" id="WP_008069085.1">
    <property type="nucleotide sequence ID" value="NZ_AQWK01000005.1"/>
</dbReference>
<feature type="domain" description="Cytochrome c" evidence="5">
    <location>
        <begin position="33"/>
        <end position="124"/>
    </location>
</feature>
<dbReference type="AlphaFoldDB" id="F1Z5K1"/>
<dbReference type="GO" id="GO:0020037">
    <property type="term" value="F:heme binding"/>
    <property type="evidence" value="ECO:0007669"/>
    <property type="project" value="InterPro"/>
</dbReference>
<sequence length="164" mass="16220">MKGLVGVKGWGMAGMLAGTLALGAMVLPAHGQDTQAIGPAIFTRCAACHTPSGAGVPGTFPPLGTDVRTLAANPAGRRYLALVVVKGLMGPITVEGKAYRNVMPAQGLDDAGIAAVLNHVGTAIARQGPSFTPFTASEVATLRASGADLGPGQIAALHAAAGGQ</sequence>
<dbReference type="InterPro" id="IPR036909">
    <property type="entry name" value="Cyt_c-like_dom_sf"/>
</dbReference>
<protein>
    <submittedName>
        <fullName evidence="6">Cytochrome c, class I</fullName>
    </submittedName>
</protein>
<dbReference type="PROSITE" id="PS51007">
    <property type="entry name" value="CYTC"/>
    <property type="match status" value="1"/>
</dbReference>
<dbReference type="Pfam" id="PF00034">
    <property type="entry name" value="Cytochrom_C"/>
    <property type="match status" value="1"/>
</dbReference>
<accession>F1Z5K1</accession>
<keyword evidence="1 4" id="KW-0349">Heme</keyword>
<dbReference type="InParanoid" id="F1Z5K1"/>
<dbReference type="eggNOG" id="COG2010">
    <property type="taxonomic scope" value="Bacteria"/>
</dbReference>
<evidence type="ECO:0000259" key="5">
    <source>
        <dbReference type="PROSITE" id="PS51007"/>
    </source>
</evidence>
<evidence type="ECO:0000313" key="7">
    <source>
        <dbReference type="Proteomes" id="UP000004728"/>
    </source>
</evidence>
<evidence type="ECO:0000256" key="1">
    <source>
        <dbReference type="ARBA" id="ARBA00022617"/>
    </source>
</evidence>
<gene>
    <name evidence="6" type="ORF">Y88_1984</name>
</gene>
<dbReference type="GO" id="GO:0046872">
    <property type="term" value="F:metal ion binding"/>
    <property type="evidence" value="ECO:0007669"/>
    <property type="project" value="UniProtKB-KW"/>
</dbReference>
<name>F1Z5K1_9SPHN</name>
<evidence type="ECO:0000256" key="4">
    <source>
        <dbReference type="PROSITE-ProRule" id="PRU00433"/>
    </source>
</evidence>
<dbReference type="OrthoDB" id="70223at2"/>
<dbReference type="Gene3D" id="1.10.760.10">
    <property type="entry name" value="Cytochrome c-like domain"/>
    <property type="match status" value="1"/>
</dbReference>
<dbReference type="PANTHER" id="PTHR35008">
    <property type="entry name" value="BLL4482 PROTEIN-RELATED"/>
    <property type="match status" value="1"/>
</dbReference>
<dbReference type="PANTHER" id="PTHR35008:SF8">
    <property type="entry name" value="ALCOHOL DEHYDROGENASE CYTOCHROME C SUBUNIT"/>
    <property type="match status" value="1"/>
</dbReference>
<reference evidence="6 7" key="1">
    <citation type="journal article" date="2012" name="J. Bacteriol.">
        <title>Draft Genome Sequence of Novosphingobium nitrogenifigens Y88T.</title>
        <authorList>
            <person name="Strabala T.J."/>
            <person name="Macdonald L."/>
            <person name="Liu V."/>
            <person name="Smit A.M."/>
        </authorList>
    </citation>
    <scope>NUCLEOTIDE SEQUENCE [LARGE SCALE GENOMIC DNA]</scope>
    <source>
        <strain evidence="6 7">DSM 19370</strain>
    </source>
</reference>
<dbReference type="EMBL" id="AEWJ01000023">
    <property type="protein sequence ID" value="EGD60110.1"/>
    <property type="molecule type" value="Genomic_DNA"/>
</dbReference>
<evidence type="ECO:0000313" key="6">
    <source>
        <dbReference type="EMBL" id="EGD60110.1"/>
    </source>
</evidence>
<evidence type="ECO:0000256" key="3">
    <source>
        <dbReference type="ARBA" id="ARBA00023004"/>
    </source>
</evidence>
<dbReference type="HOGENOM" id="CLU_093848_3_0_5"/>